<organism evidence="2 3">
    <name type="scientific">Hymenobacter glaciei</name>
    <dbReference type="NCBI Taxonomy" id="877209"/>
    <lineage>
        <taxon>Bacteria</taxon>
        <taxon>Pseudomonadati</taxon>
        <taxon>Bacteroidota</taxon>
        <taxon>Cytophagia</taxon>
        <taxon>Cytophagales</taxon>
        <taxon>Hymenobacteraceae</taxon>
        <taxon>Hymenobacter</taxon>
    </lineage>
</organism>
<reference evidence="3" key="1">
    <citation type="journal article" date="2019" name="Int. J. Syst. Evol. Microbiol.">
        <title>The Global Catalogue of Microorganisms (GCM) 10K type strain sequencing project: providing services to taxonomists for standard genome sequencing and annotation.</title>
        <authorList>
            <consortium name="The Broad Institute Genomics Platform"/>
            <consortium name="The Broad Institute Genome Sequencing Center for Infectious Disease"/>
            <person name="Wu L."/>
            <person name="Ma J."/>
        </authorList>
    </citation>
    <scope>NUCLEOTIDE SEQUENCE [LARGE SCALE GENOMIC DNA]</scope>
    <source>
        <strain evidence="3">JCM 17225</strain>
    </source>
</reference>
<protein>
    <recommendedName>
        <fullName evidence="4">DUF3592 domain-containing protein</fullName>
    </recommendedName>
</protein>
<gene>
    <name evidence="2" type="ORF">GCM10022409_09200</name>
</gene>
<evidence type="ECO:0000313" key="3">
    <source>
        <dbReference type="Proteomes" id="UP001501469"/>
    </source>
</evidence>
<evidence type="ECO:0000313" key="2">
    <source>
        <dbReference type="EMBL" id="GAA4027373.1"/>
    </source>
</evidence>
<accession>A0ABP7TJV6</accession>
<proteinExistence type="predicted"/>
<dbReference type="Proteomes" id="UP001501469">
    <property type="component" value="Unassembled WGS sequence"/>
</dbReference>
<keyword evidence="3" id="KW-1185">Reference proteome</keyword>
<evidence type="ECO:0000256" key="1">
    <source>
        <dbReference type="SAM" id="MobiDB-lite"/>
    </source>
</evidence>
<sequence length="173" mass="19456">MKLPTMRIKSLLLTIGLLGFVGVYAYYLYRTREGLMHRGKYTIGYVTGAALTVGSGWTLEYRFEVNGETYTGSRREESKTNTAVGARYLVKYDSLSPDWHQVYYEASVPDSIRQAPRNGWRHRPWPDPAHPEASAPQPAARPARSSAEAAMWREMDATQASADSLEARARRAP</sequence>
<name>A0ABP7TJV6_9BACT</name>
<comment type="caution">
    <text evidence="2">The sequence shown here is derived from an EMBL/GenBank/DDBJ whole genome shotgun (WGS) entry which is preliminary data.</text>
</comment>
<feature type="region of interest" description="Disordered" evidence="1">
    <location>
        <begin position="117"/>
        <end position="173"/>
    </location>
</feature>
<feature type="compositionally biased region" description="Low complexity" evidence="1">
    <location>
        <begin position="131"/>
        <end position="150"/>
    </location>
</feature>
<dbReference type="RefSeq" id="WP_345050871.1">
    <property type="nucleotide sequence ID" value="NZ_BAABDK010000010.1"/>
</dbReference>
<dbReference type="EMBL" id="BAABDK010000010">
    <property type="protein sequence ID" value="GAA4027373.1"/>
    <property type="molecule type" value="Genomic_DNA"/>
</dbReference>
<evidence type="ECO:0008006" key="4">
    <source>
        <dbReference type="Google" id="ProtNLM"/>
    </source>
</evidence>